<dbReference type="InterPro" id="IPR013099">
    <property type="entry name" value="K_chnl_dom"/>
</dbReference>
<comment type="caution">
    <text evidence="4">The sequence shown here is derived from an EMBL/GenBank/DDBJ whole genome shotgun (WGS) entry which is preliminary data.</text>
</comment>
<keyword evidence="2" id="KW-0472">Membrane</keyword>
<name>A0A6N9H460_9MICO</name>
<feature type="region of interest" description="Disordered" evidence="1">
    <location>
        <begin position="187"/>
        <end position="216"/>
    </location>
</feature>
<dbReference type="EMBL" id="WWEQ01000004">
    <property type="protein sequence ID" value="MYM18699.1"/>
    <property type="molecule type" value="Genomic_DNA"/>
</dbReference>
<evidence type="ECO:0000256" key="2">
    <source>
        <dbReference type="SAM" id="Phobius"/>
    </source>
</evidence>
<proteinExistence type="predicted"/>
<feature type="domain" description="Potassium channel" evidence="3">
    <location>
        <begin position="99"/>
        <end position="174"/>
    </location>
</feature>
<feature type="transmembrane region" description="Helical" evidence="2">
    <location>
        <begin position="149"/>
        <end position="168"/>
    </location>
</feature>
<organism evidence="4 5">
    <name type="scientific">Brevibacterium rongguiense</name>
    <dbReference type="NCBI Taxonomy" id="2695267"/>
    <lineage>
        <taxon>Bacteria</taxon>
        <taxon>Bacillati</taxon>
        <taxon>Actinomycetota</taxon>
        <taxon>Actinomycetes</taxon>
        <taxon>Micrococcales</taxon>
        <taxon>Brevibacteriaceae</taxon>
        <taxon>Brevibacterium</taxon>
    </lineage>
</organism>
<evidence type="ECO:0000256" key="1">
    <source>
        <dbReference type="SAM" id="MobiDB-lite"/>
    </source>
</evidence>
<keyword evidence="5" id="KW-1185">Reference proteome</keyword>
<keyword evidence="2" id="KW-1133">Transmembrane helix</keyword>
<reference evidence="4 5" key="1">
    <citation type="submission" date="2020-01" db="EMBL/GenBank/DDBJ databases">
        <authorList>
            <person name="Deng T."/>
        </authorList>
    </citation>
    <scope>NUCLEOTIDE SEQUENCE [LARGE SCALE GENOMIC DNA]</scope>
    <source>
        <strain evidence="4 5">5221</strain>
    </source>
</reference>
<dbReference type="Proteomes" id="UP000469215">
    <property type="component" value="Unassembled WGS sequence"/>
</dbReference>
<dbReference type="AlphaFoldDB" id="A0A6N9H460"/>
<feature type="transmembrane region" description="Helical" evidence="2">
    <location>
        <begin position="92"/>
        <end position="113"/>
    </location>
</feature>
<dbReference type="Pfam" id="PF07885">
    <property type="entry name" value="Ion_trans_2"/>
    <property type="match status" value="1"/>
</dbReference>
<sequence length="216" mass="23662">MSPTARPPRAGQHSSRPRLHVRNIHWTFHLGFLIAMVVFYFVVPMHPERSLLSLVIGLSIIAVCITGVGFIIIREAFYRRRVGEVRLRVPELLILVEITTIAFALAYYAMAIYSDDEVSGIHTRIDALYFCMTTLATTGYGDIHASGQLARLVVSLQLAFNVAFIAIVTQMLSSSFFRAESGRTPPQAVADRANANADADAGAGPGGDADRTEPRD</sequence>
<feature type="transmembrane region" description="Helical" evidence="2">
    <location>
        <begin position="26"/>
        <end position="45"/>
    </location>
</feature>
<dbReference type="SUPFAM" id="SSF81324">
    <property type="entry name" value="Voltage-gated potassium channels"/>
    <property type="match status" value="1"/>
</dbReference>
<accession>A0A6N9H460</accession>
<dbReference type="Gene3D" id="1.10.287.70">
    <property type="match status" value="1"/>
</dbReference>
<evidence type="ECO:0000259" key="3">
    <source>
        <dbReference type="Pfam" id="PF07885"/>
    </source>
</evidence>
<evidence type="ECO:0000313" key="4">
    <source>
        <dbReference type="EMBL" id="MYM18699.1"/>
    </source>
</evidence>
<protein>
    <recommendedName>
        <fullName evidence="3">Potassium channel domain-containing protein</fullName>
    </recommendedName>
</protein>
<feature type="transmembrane region" description="Helical" evidence="2">
    <location>
        <begin position="51"/>
        <end position="72"/>
    </location>
</feature>
<gene>
    <name evidence="4" type="ORF">GSY69_01570</name>
</gene>
<evidence type="ECO:0000313" key="5">
    <source>
        <dbReference type="Proteomes" id="UP000469215"/>
    </source>
</evidence>
<keyword evidence="2" id="KW-0812">Transmembrane</keyword>
<dbReference type="RefSeq" id="WP_160952143.1">
    <property type="nucleotide sequence ID" value="NZ_WWEQ01000004.1"/>
</dbReference>
<feature type="compositionally biased region" description="Low complexity" evidence="1">
    <location>
        <begin position="190"/>
        <end position="202"/>
    </location>
</feature>